<keyword evidence="3" id="KW-1185">Reference proteome</keyword>
<sequence>MTLLPRLASCKPLLDKLQYCQTNQTEVTSELMSAFSALKSPFCSAPALGLPNYSLPVHVYACGHDRAVVAVLAEEQGGGYRPVALLSKTLDNAAQGLPVCLYAATDAAVLVQNTEKTVLLHHFTRHTSH</sequence>
<evidence type="ECO:0000313" key="2">
    <source>
        <dbReference type="Ensembl" id="ENSEEEP00000052924.1"/>
    </source>
</evidence>
<name>A0AAY5E8R2_ELEEL</name>
<feature type="domain" description="Reverse transcriptase/retrotransposon-derived protein RNase H-like" evidence="1">
    <location>
        <begin position="29"/>
        <end position="122"/>
    </location>
</feature>
<dbReference type="Pfam" id="PF17919">
    <property type="entry name" value="RT_RNaseH_2"/>
    <property type="match status" value="1"/>
</dbReference>
<dbReference type="SUPFAM" id="SSF56672">
    <property type="entry name" value="DNA/RNA polymerases"/>
    <property type="match status" value="1"/>
</dbReference>
<proteinExistence type="predicted"/>
<organism evidence="2 3">
    <name type="scientific">Electrophorus electricus</name>
    <name type="common">Electric eel</name>
    <name type="synonym">Gymnotus electricus</name>
    <dbReference type="NCBI Taxonomy" id="8005"/>
    <lineage>
        <taxon>Eukaryota</taxon>
        <taxon>Metazoa</taxon>
        <taxon>Chordata</taxon>
        <taxon>Craniata</taxon>
        <taxon>Vertebrata</taxon>
        <taxon>Euteleostomi</taxon>
        <taxon>Actinopterygii</taxon>
        <taxon>Neopterygii</taxon>
        <taxon>Teleostei</taxon>
        <taxon>Ostariophysi</taxon>
        <taxon>Gymnotiformes</taxon>
        <taxon>Gymnotoidei</taxon>
        <taxon>Gymnotidae</taxon>
        <taxon>Electrophorus</taxon>
    </lineage>
</organism>
<reference evidence="2" key="3">
    <citation type="submission" date="2025-09" db="UniProtKB">
        <authorList>
            <consortium name="Ensembl"/>
        </authorList>
    </citation>
    <scope>IDENTIFICATION</scope>
</reference>
<dbReference type="InterPro" id="IPR043502">
    <property type="entry name" value="DNA/RNA_pol_sf"/>
</dbReference>
<dbReference type="AlphaFoldDB" id="A0AAY5E8R2"/>
<dbReference type="Gene3D" id="3.10.20.370">
    <property type="match status" value="1"/>
</dbReference>
<reference evidence="2" key="2">
    <citation type="submission" date="2025-08" db="UniProtKB">
        <authorList>
            <consortium name="Ensembl"/>
        </authorList>
    </citation>
    <scope>IDENTIFICATION</scope>
</reference>
<dbReference type="PANTHER" id="PTHR33064:SF36">
    <property type="entry name" value="CCHC-TYPE DOMAIN-CONTAINING PROTEIN"/>
    <property type="match status" value="1"/>
</dbReference>
<dbReference type="Ensembl" id="ENSEEET00000055952.1">
    <property type="protein sequence ID" value="ENSEEEP00000052924.1"/>
    <property type="gene ID" value="ENSEEEG00000025238.1"/>
</dbReference>
<dbReference type="InterPro" id="IPR041577">
    <property type="entry name" value="RT_RNaseH_2"/>
</dbReference>
<dbReference type="GeneTree" id="ENSGT00960000186724"/>
<dbReference type="Proteomes" id="UP000314983">
    <property type="component" value="Chromosome 23"/>
</dbReference>
<evidence type="ECO:0000313" key="3">
    <source>
        <dbReference type="Proteomes" id="UP000314983"/>
    </source>
</evidence>
<dbReference type="PANTHER" id="PTHR33064">
    <property type="entry name" value="POL PROTEIN"/>
    <property type="match status" value="1"/>
</dbReference>
<accession>A0AAY5E8R2</accession>
<protein>
    <recommendedName>
        <fullName evidence="1">Reverse transcriptase/retrotransposon-derived protein RNase H-like domain-containing protein</fullName>
    </recommendedName>
</protein>
<evidence type="ECO:0000259" key="1">
    <source>
        <dbReference type="Pfam" id="PF17919"/>
    </source>
</evidence>
<reference evidence="2 3" key="1">
    <citation type="submission" date="2020-05" db="EMBL/GenBank/DDBJ databases">
        <title>Electrophorus electricus (electric eel) genome, fEleEle1, primary haplotype.</title>
        <authorList>
            <person name="Myers G."/>
            <person name="Meyer A."/>
            <person name="Fedrigo O."/>
            <person name="Formenti G."/>
            <person name="Rhie A."/>
            <person name="Tracey A."/>
            <person name="Sims Y."/>
            <person name="Jarvis E.D."/>
        </authorList>
    </citation>
    <scope>NUCLEOTIDE SEQUENCE [LARGE SCALE GENOMIC DNA]</scope>
</reference>
<dbReference type="InterPro" id="IPR051320">
    <property type="entry name" value="Viral_Replic_Matur_Polypro"/>
</dbReference>